<sequence length="77" mass="8563">MHHSIPTSPEEIMALRSRPVDEELIAVAIAGVVRLARRQGQSLDELTAEVMADDPMLDVVQRGWLSKMIAQAWKSLP</sequence>
<name>A0A977PUB8_9CYAN</name>
<reference evidence="1" key="1">
    <citation type="submission" date="2021-04" db="EMBL/GenBank/DDBJ databases">
        <title>Genome sequence of Woronichinia naegeliana from Washington state freshwater lake bloom.</title>
        <authorList>
            <person name="Dreher T.W."/>
        </authorList>
    </citation>
    <scope>NUCLEOTIDE SEQUENCE</scope>
    <source>
        <strain evidence="1">WA131</strain>
    </source>
</reference>
<proteinExistence type="predicted"/>
<evidence type="ECO:0000313" key="1">
    <source>
        <dbReference type="EMBL" id="UXE59157.1"/>
    </source>
</evidence>
<organism evidence="1">
    <name type="scientific">Woronichinia naegeliana WA131</name>
    <dbReference type="NCBI Taxonomy" id="2824559"/>
    <lineage>
        <taxon>Bacteria</taxon>
        <taxon>Bacillati</taxon>
        <taxon>Cyanobacteriota</taxon>
        <taxon>Cyanophyceae</taxon>
        <taxon>Synechococcales</taxon>
        <taxon>Coelosphaeriaceae</taxon>
        <taxon>Woronichinia</taxon>
    </lineage>
</organism>
<accession>A0A977PUB8</accession>
<dbReference type="Proteomes" id="UP001065613">
    <property type="component" value="Chromosome"/>
</dbReference>
<dbReference type="EMBL" id="CP073041">
    <property type="protein sequence ID" value="UXE59157.1"/>
    <property type="molecule type" value="Genomic_DNA"/>
</dbReference>
<dbReference type="KEGG" id="wna:KA717_24945"/>
<protein>
    <submittedName>
        <fullName evidence="1">Uncharacterized protein</fullName>
    </submittedName>
</protein>
<gene>
    <name evidence="1" type="ORF">KA717_24945</name>
</gene>
<dbReference type="AlphaFoldDB" id="A0A977PUB8"/>